<sequence>MTEASAKHVPLSKDELHIVIPTIPNLDFLEMWRPFFQPSHLIIIQDNDPSKTINVPKVLTMSSSIRTISSTGSWVLRLLAFPSRTLHVAALATRHLLQEEVHPHHRR</sequence>
<dbReference type="GO" id="GO:0071555">
    <property type="term" value="P:cell wall organization"/>
    <property type="evidence" value="ECO:0007669"/>
    <property type="project" value="UniProtKB-KW"/>
</dbReference>
<evidence type="ECO:0000256" key="2">
    <source>
        <dbReference type="ARBA" id="ARBA00008986"/>
    </source>
</evidence>
<comment type="similarity">
    <text evidence="2">Belongs to the RGP family.</text>
</comment>
<gene>
    <name evidence="5" type="ORF">QN277_008964</name>
</gene>
<evidence type="ECO:0000313" key="5">
    <source>
        <dbReference type="EMBL" id="KAK4256050.1"/>
    </source>
</evidence>
<evidence type="ECO:0000256" key="3">
    <source>
        <dbReference type="ARBA" id="ARBA00023034"/>
    </source>
</evidence>
<evidence type="ECO:0000256" key="4">
    <source>
        <dbReference type="ARBA" id="ARBA00023316"/>
    </source>
</evidence>
<evidence type="ECO:0000256" key="1">
    <source>
        <dbReference type="ARBA" id="ARBA00004555"/>
    </source>
</evidence>
<dbReference type="GO" id="GO:0005794">
    <property type="term" value="C:Golgi apparatus"/>
    <property type="evidence" value="ECO:0007669"/>
    <property type="project" value="UniProtKB-SubCell"/>
</dbReference>
<organism evidence="5 6">
    <name type="scientific">Acacia crassicarpa</name>
    <name type="common">northern wattle</name>
    <dbReference type="NCBI Taxonomy" id="499986"/>
    <lineage>
        <taxon>Eukaryota</taxon>
        <taxon>Viridiplantae</taxon>
        <taxon>Streptophyta</taxon>
        <taxon>Embryophyta</taxon>
        <taxon>Tracheophyta</taxon>
        <taxon>Spermatophyta</taxon>
        <taxon>Magnoliopsida</taxon>
        <taxon>eudicotyledons</taxon>
        <taxon>Gunneridae</taxon>
        <taxon>Pentapetalae</taxon>
        <taxon>rosids</taxon>
        <taxon>fabids</taxon>
        <taxon>Fabales</taxon>
        <taxon>Fabaceae</taxon>
        <taxon>Caesalpinioideae</taxon>
        <taxon>mimosoid clade</taxon>
        <taxon>Acacieae</taxon>
        <taxon>Acacia</taxon>
    </lineage>
</organism>
<dbReference type="GO" id="GO:0005829">
    <property type="term" value="C:cytosol"/>
    <property type="evidence" value="ECO:0007669"/>
    <property type="project" value="TreeGrafter"/>
</dbReference>
<dbReference type="AlphaFoldDB" id="A0AAE1IS25"/>
<comment type="caution">
    <text evidence="5">The sequence shown here is derived from an EMBL/GenBank/DDBJ whole genome shotgun (WGS) entry which is preliminary data.</text>
</comment>
<dbReference type="PANTHER" id="PTHR31682">
    <property type="entry name" value="UDP-ARABINOSE MUTASE"/>
    <property type="match status" value="1"/>
</dbReference>
<dbReference type="InterPro" id="IPR037595">
    <property type="entry name" value="RGP_fam"/>
</dbReference>
<evidence type="ECO:0000313" key="6">
    <source>
        <dbReference type="Proteomes" id="UP001293593"/>
    </source>
</evidence>
<protein>
    <submittedName>
        <fullName evidence="5">Uncharacterized protein</fullName>
    </submittedName>
</protein>
<dbReference type="Proteomes" id="UP001293593">
    <property type="component" value="Unassembled WGS sequence"/>
</dbReference>
<dbReference type="Pfam" id="PF03214">
    <property type="entry name" value="RGP"/>
    <property type="match status" value="1"/>
</dbReference>
<proteinExistence type="inferred from homology"/>
<keyword evidence="6" id="KW-1185">Reference proteome</keyword>
<dbReference type="GO" id="GO:0071669">
    <property type="term" value="P:plant-type cell wall organization or biogenesis"/>
    <property type="evidence" value="ECO:0007669"/>
    <property type="project" value="TreeGrafter"/>
</dbReference>
<reference evidence="5" key="1">
    <citation type="submission" date="2023-10" db="EMBL/GenBank/DDBJ databases">
        <title>Chromosome-level genome of the transformable northern wattle, Acacia crassicarpa.</title>
        <authorList>
            <person name="Massaro I."/>
            <person name="Sinha N.R."/>
            <person name="Poethig S."/>
            <person name="Leichty A.R."/>
        </authorList>
    </citation>
    <scope>NUCLEOTIDE SEQUENCE</scope>
    <source>
        <strain evidence="5">Acra3RX</strain>
        <tissue evidence="5">Leaf</tissue>
    </source>
</reference>
<accession>A0AAE1IS25</accession>
<keyword evidence="4" id="KW-0961">Cell wall biogenesis/degradation</keyword>
<dbReference type="GO" id="GO:0009505">
    <property type="term" value="C:plant-type cell wall"/>
    <property type="evidence" value="ECO:0007669"/>
    <property type="project" value="TreeGrafter"/>
</dbReference>
<dbReference type="GO" id="GO:0033356">
    <property type="term" value="P:UDP-L-arabinose metabolic process"/>
    <property type="evidence" value="ECO:0007669"/>
    <property type="project" value="TreeGrafter"/>
</dbReference>
<dbReference type="GO" id="GO:0052691">
    <property type="term" value="F:UDP-arabinopyranose mutase activity"/>
    <property type="evidence" value="ECO:0007669"/>
    <property type="project" value="TreeGrafter"/>
</dbReference>
<dbReference type="PANTHER" id="PTHR31682:SF46">
    <property type="entry name" value="UDP-ARABINOPYRANOSE MUTASE 1"/>
    <property type="match status" value="1"/>
</dbReference>
<comment type="subcellular location">
    <subcellularLocation>
        <location evidence="1">Golgi apparatus</location>
    </subcellularLocation>
</comment>
<keyword evidence="3" id="KW-0333">Golgi apparatus</keyword>
<name>A0AAE1IS25_9FABA</name>
<dbReference type="EMBL" id="JAWXYG010000013">
    <property type="protein sequence ID" value="KAK4256050.1"/>
    <property type="molecule type" value="Genomic_DNA"/>
</dbReference>